<dbReference type="InterPro" id="IPR011990">
    <property type="entry name" value="TPR-like_helical_dom_sf"/>
</dbReference>
<dbReference type="AlphaFoldDB" id="A0A6C0CZU9"/>
<feature type="domain" description="Glycosyl transferase family 1" evidence="2">
    <location>
        <begin position="573"/>
        <end position="744"/>
    </location>
</feature>
<dbReference type="GO" id="GO:0009103">
    <property type="term" value="P:lipopolysaccharide biosynthetic process"/>
    <property type="evidence" value="ECO:0007669"/>
    <property type="project" value="TreeGrafter"/>
</dbReference>
<dbReference type="EMBL" id="MN739512">
    <property type="protein sequence ID" value="QHT09500.1"/>
    <property type="molecule type" value="Genomic_DNA"/>
</dbReference>
<reference evidence="3" key="1">
    <citation type="journal article" date="2020" name="Nature">
        <title>Giant virus diversity and host interactions through global metagenomics.</title>
        <authorList>
            <person name="Schulz F."/>
            <person name="Roux S."/>
            <person name="Paez-Espino D."/>
            <person name="Jungbluth S."/>
            <person name="Walsh D.A."/>
            <person name="Denef V.J."/>
            <person name="McMahon K.D."/>
            <person name="Konstantinidis K.T."/>
            <person name="Eloe-Fadrosh E.A."/>
            <person name="Kyrpides N.C."/>
            <person name="Woyke T."/>
        </authorList>
    </citation>
    <scope>NUCLEOTIDE SEQUENCE</scope>
    <source>
        <strain evidence="3">GVMAG-M-3300023174-102</strain>
    </source>
</reference>
<dbReference type="InterPro" id="IPR001296">
    <property type="entry name" value="Glyco_trans_1"/>
</dbReference>
<dbReference type="GO" id="GO:0016757">
    <property type="term" value="F:glycosyltransferase activity"/>
    <property type="evidence" value="ECO:0007669"/>
    <property type="project" value="InterPro"/>
</dbReference>
<evidence type="ECO:0000313" key="3">
    <source>
        <dbReference type="EMBL" id="QHT09500.1"/>
    </source>
</evidence>
<dbReference type="PANTHER" id="PTHR46401">
    <property type="entry name" value="GLYCOSYLTRANSFERASE WBBK-RELATED"/>
    <property type="match status" value="1"/>
</dbReference>
<dbReference type="Gene3D" id="1.25.40.10">
    <property type="entry name" value="Tetratricopeptide repeat domain"/>
    <property type="match status" value="1"/>
</dbReference>
<organism evidence="3">
    <name type="scientific">viral metagenome</name>
    <dbReference type="NCBI Taxonomy" id="1070528"/>
    <lineage>
        <taxon>unclassified sequences</taxon>
        <taxon>metagenomes</taxon>
        <taxon>organismal metagenomes</taxon>
    </lineage>
</organism>
<dbReference type="Pfam" id="PF00534">
    <property type="entry name" value="Glycos_transf_1"/>
    <property type="match status" value="1"/>
</dbReference>
<evidence type="ECO:0000259" key="2">
    <source>
        <dbReference type="Pfam" id="PF00534"/>
    </source>
</evidence>
<sequence>MHIKVTLKLVMIVKNSGKVLERVLNSYIPYITSWCILDTGSTDGTQNLIISTLANLPGSLYEEPFINFRDSRNRAIELAENMSEKSDFIIMPDDSYVLYGGKQLHIILNKFKQIPQTSLQIMQITELTNINYLSTRLWKTNYGLRFKYIVHEILDTPEDTVCCIEDKNVYLLDLHDNSHVKRSSERHKKDIDLLLTEYETDPLNIRYWFYIARTYVSLENHDKAHEWYLKLANSDVDFKNNDYIFEACLNVAFYYNEKKDYKNAMFYAIESIAKSKVRNGESMFCLYKILKSRIIENEKYDYLQSLAFSMVKNAYNVEYPVKTTGFISKELYLKEIPTAYLSECIKLDNLEEAEKVLEKMKSTTNNYQKDIVPFIEIINIKKNMINSTNINTKSVNTTIKKSTVPLIVFVTDSTPFNWTPNSSNIRGSELAMVYFAEEFVKQGYEVQVFIRCTKKQESIINGVNYKRVDTFVDFINSKIEITHLIVSRTASLLKHTMLCSIKNVYLWLHDMNPQSDTFMTGANFKKFWCLSTWHIKYIKEAYGVTDNMIKIIDNGIKAEHFSPSKSISDIISSKKPMSLIYSSYEERGLNNLLNLFESLLKNYPNATLQIVCNLENKYNRDELKDVDNKKHINKIKKIAPSSISVTDSIKHEELLKLLLLTEYWIYPTNYLETFCITALEAQAAGCLCLCSDLAGLQDTVGIRGFLFKHPDINNNYVNDYLRIIDILENNKNKKIEMITNARKWALEKTYANLSKTWFTNENSNV</sequence>
<name>A0A6C0CZU9_9ZZZZ</name>
<dbReference type="InterPro" id="IPR029044">
    <property type="entry name" value="Nucleotide-diphossugar_trans"/>
</dbReference>
<accession>A0A6C0CZU9</accession>
<dbReference type="Gene3D" id="3.40.50.2000">
    <property type="entry name" value="Glycogen Phosphorylase B"/>
    <property type="match status" value="1"/>
</dbReference>
<dbReference type="SUPFAM" id="SSF53756">
    <property type="entry name" value="UDP-Glycosyltransferase/glycogen phosphorylase"/>
    <property type="match status" value="1"/>
</dbReference>
<evidence type="ECO:0000256" key="1">
    <source>
        <dbReference type="ARBA" id="ARBA00022679"/>
    </source>
</evidence>
<dbReference type="PANTHER" id="PTHR46401:SF2">
    <property type="entry name" value="GLYCOSYLTRANSFERASE WBBK-RELATED"/>
    <property type="match status" value="1"/>
</dbReference>
<proteinExistence type="predicted"/>
<dbReference type="SUPFAM" id="SSF48452">
    <property type="entry name" value="TPR-like"/>
    <property type="match status" value="1"/>
</dbReference>
<dbReference type="SUPFAM" id="SSF53448">
    <property type="entry name" value="Nucleotide-diphospho-sugar transferases"/>
    <property type="match status" value="1"/>
</dbReference>
<protein>
    <recommendedName>
        <fullName evidence="2">Glycosyl transferase family 1 domain-containing protein</fullName>
    </recommendedName>
</protein>
<keyword evidence="1" id="KW-0808">Transferase</keyword>